<feature type="region of interest" description="Disordered" evidence="1">
    <location>
        <begin position="553"/>
        <end position="592"/>
    </location>
</feature>
<protein>
    <submittedName>
        <fullName evidence="2">Protein SCAI</fullName>
    </submittedName>
</protein>
<dbReference type="STRING" id="215637.A0A4Q0A2Y4"/>
<dbReference type="GO" id="GO:0006351">
    <property type="term" value="P:DNA-templated transcription"/>
    <property type="evidence" value="ECO:0007669"/>
    <property type="project" value="InterPro"/>
</dbReference>
<proteinExistence type="predicted"/>
<organism evidence="2 3">
    <name type="scientific">Dimargaris cristalligena</name>
    <dbReference type="NCBI Taxonomy" id="215637"/>
    <lineage>
        <taxon>Eukaryota</taxon>
        <taxon>Fungi</taxon>
        <taxon>Fungi incertae sedis</taxon>
        <taxon>Zoopagomycota</taxon>
        <taxon>Kickxellomycotina</taxon>
        <taxon>Dimargaritomycetes</taxon>
        <taxon>Dimargaritales</taxon>
        <taxon>Dimargaritaceae</taxon>
        <taxon>Dimargaris</taxon>
    </lineage>
</organism>
<evidence type="ECO:0000313" key="3">
    <source>
        <dbReference type="Proteomes" id="UP000268162"/>
    </source>
</evidence>
<dbReference type="Proteomes" id="UP000268162">
    <property type="component" value="Unassembled WGS sequence"/>
</dbReference>
<feature type="non-terminal residue" evidence="2">
    <location>
        <position position="1"/>
    </location>
</feature>
<reference evidence="3" key="1">
    <citation type="journal article" date="2018" name="Nat. Microbiol.">
        <title>Leveraging single-cell genomics to expand the fungal tree of life.</title>
        <authorList>
            <person name="Ahrendt S.R."/>
            <person name="Quandt C.A."/>
            <person name="Ciobanu D."/>
            <person name="Clum A."/>
            <person name="Salamov A."/>
            <person name="Andreopoulos B."/>
            <person name="Cheng J.F."/>
            <person name="Woyke T."/>
            <person name="Pelin A."/>
            <person name="Henrissat B."/>
            <person name="Reynolds N.K."/>
            <person name="Benny G.L."/>
            <person name="Smith M.E."/>
            <person name="James T.Y."/>
            <person name="Grigoriev I.V."/>
        </authorList>
    </citation>
    <scope>NUCLEOTIDE SEQUENCE [LARGE SCALE GENOMIC DNA]</scope>
    <source>
        <strain evidence="3">RSA 468</strain>
    </source>
</reference>
<evidence type="ECO:0000313" key="2">
    <source>
        <dbReference type="EMBL" id="RKP40464.1"/>
    </source>
</evidence>
<dbReference type="Pfam" id="PF12070">
    <property type="entry name" value="SCAI"/>
    <property type="match status" value="1"/>
</dbReference>
<gene>
    <name evidence="2" type="ORF">BJ085DRAFT_18969</name>
</gene>
<name>A0A4Q0A2Y4_9FUNG</name>
<dbReference type="AlphaFoldDB" id="A0A4Q0A2Y4"/>
<accession>A0A4Q0A2Y4</accession>
<dbReference type="InterPro" id="IPR022709">
    <property type="entry name" value="SCAI"/>
</dbReference>
<dbReference type="EMBL" id="ML002208">
    <property type="protein sequence ID" value="RKP40464.1"/>
    <property type="molecule type" value="Genomic_DNA"/>
</dbReference>
<sequence>KKIRDGFEYMLEKSHQQFAGLKEFTPLGTRPWQDYFKKTFETYTRIWRYQQQYRAVLERSDNFGLKRWQIGEIASKIGQLYYHYYLRTSETNYLLESYIFYYAIRERAYFRDITDAKNPALLVKKIRFYARFIVACVLLNDDELALQLLTESQAMIDQYSRKFRPVDSKEWQLVMQEISTFLEAERKVIPRSPTGQLLSVPLRASEPPVSPKEPPRFHLQEAVLVGGYSSQFKFSELTVDVYRMTQALEFEPSQSIIMTSNQPSDIFSDPPNHGAAKEVGALRHVNPHKHLLFRPTYSNLMQNISQAFKDTSDQTALLLYLSAPGVKVTKPDAALENGFVGGIATRSSKSSSDKPGDGSDVAQVSNCLHPADLIPFTRKSMFLIVESTNSVVFKNIPRIFNQPFICLMSPTESSQKDTHQLGNLFTLFLHSPALGLASLTGVNRQEPAAWKSALDAVEAIQQHIYTLLTDAVTDKGIKKFLSDHLLRQLIIRFVFCRFVLTHHQHHTNPTLLPSSSPELPEDIFNSSTLADKVRAAIVALLVQDQFPSLFTVTEPSNHESLSPEPTSAQPAAPQGQSESMEIDSVVTPTETA</sequence>
<dbReference type="PANTHER" id="PTHR21243">
    <property type="entry name" value="PROTEIN SCAI"/>
    <property type="match status" value="1"/>
</dbReference>
<evidence type="ECO:0000256" key="1">
    <source>
        <dbReference type="SAM" id="MobiDB-lite"/>
    </source>
</evidence>
<dbReference type="GO" id="GO:0003714">
    <property type="term" value="F:transcription corepressor activity"/>
    <property type="evidence" value="ECO:0007669"/>
    <property type="project" value="InterPro"/>
</dbReference>
<feature type="compositionally biased region" description="Polar residues" evidence="1">
    <location>
        <begin position="553"/>
        <end position="579"/>
    </location>
</feature>
<keyword evidence="3" id="KW-1185">Reference proteome</keyword>